<keyword evidence="1" id="KW-0472">Membrane</keyword>
<dbReference type="RefSeq" id="WP_138130552.1">
    <property type="nucleotide sequence ID" value="NZ_VBWO01000005.1"/>
</dbReference>
<accession>A0A5R8LR22</accession>
<keyword evidence="1" id="KW-0812">Transmembrane</keyword>
<feature type="transmembrane region" description="Helical" evidence="1">
    <location>
        <begin position="16"/>
        <end position="40"/>
    </location>
</feature>
<name>A0A5R8LR22_LACZE</name>
<evidence type="ECO:0000313" key="2">
    <source>
        <dbReference type="EMBL" id="TLF39570.1"/>
    </source>
</evidence>
<proteinExistence type="predicted"/>
<protein>
    <submittedName>
        <fullName evidence="2">Uncharacterized protein</fullName>
    </submittedName>
</protein>
<sequence>MIVQKNSRFPGRGCGYYAIMAIFLINLTISEQILFAQAFFKRSLNVFKKAVMLAVNHGLVTEHRTLTYSFLHEDAYFATVLYQDFSLTLNCHQPTRLTPPAPAPDQDPQ</sequence>
<dbReference type="AlphaFoldDB" id="A0A5R8LR22"/>
<evidence type="ECO:0000256" key="1">
    <source>
        <dbReference type="SAM" id="Phobius"/>
    </source>
</evidence>
<reference evidence="2 3" key="1">
    <citation type="submission" date="2019-05" db="EMBL/GenBank/DDBJ databases">
        <title>Genome-based reclassification of Lactobacillus casei as Lactobacillus casei subsp. casei. subsp.nov., description of Lactobacillus casei subsp. zeae subsp. nov., and emended description of Lactobacillus casei.</title>
        <authorList>
            <person name="Huang C.-H."/>
        </authorList>
    </citation>
    <scope>NUCLEOTIDE SEQUENCE [LARGE SCALE GENOMIC DNA]</scope>
    <source>
        <strain evidence="2 3">CRBIP24.44</strain>
    </source>
</reference>
<evidence type="ECO:0000313" key="3">
    <source>
        <dbReference type="Proteomes" id="UP000309885"/>
    </source>
</evidence>
<organism evidence="2 3">
    <name type="scientific">Lacticaseibacillus zeae</name>
    <name type="common">Lactobacillus zeae</name>
    <dbReference type="NCBI Taxonomy" id="57037"/>
    <lineage>
        <taxon>Bacteria</taxon>
        <taxon>Bacillati</taxon>
        <taxon>Bacillota</taxon>
        <taxon>Bacilli</taxon>
        <taxon>Lactobacillales</taxon>
        <taxon>Lactobacillaceae</taxon>
        <taxon>Lacticaseibacillus</taxon>
    </lineage>
</organism>
<dbReference type="EMBL" id="VBWO01000005">
    <property type="protein sequence ID" value="TLF39570.1"/>
    <property type="molecule type" value="Genomic_DNA"/>
</dbReference>
<keyword evidence="1" id="KW-1133">Transmembrane helix</keyword>
<gene>
    <name evidence="2" type="ORF">FEI15_06295</name>
</gene>
<dbReference type="Proteomes" id="UP000309885">
    <property type="component" value="Unassembled WGS sequence"/>
</dbReference>
<comment type="caution">
    <text evidence="2">The sequence shown here is derived from an EMBL/GenBank/DDBJ whole genome shotgun (WGS) entry which is preliminary data.</text>
</comment>